<evidence type="ECO:0000256" key="1">
    <source>
        <dbReference type="ARBA" id="ARBA00022691"/>
    </source>
</evidence>
<evidence type="ECO:0000256" key="2">
    <source>
        <dbReference type="ARBA" id="ARBA00022723"/>
    </source>
</evidence>
<dbReference type="OrthoDB" id="9808591at2"/>
<comment type="similarity">
    <text evidence="5">Belongs to the radical SAM superfamily. Anaerobic sulfatase-maturating enzyme family.</text>
</comment>
<dbReference type="RefSeq" id="WP_007960549.1">
    <property type="nucleotide sequence ID" value="NZ_CP010978.1"/>
</dbReference>
<dbReference type="AlphaFoldDB" id="I8TSZ1"/>
<accession>I8TSZ1</accession>
<protein>
    <recommendedName>
        <fullName evidence="6">Radical SAM core domain-containing protein</fullName>
    </recommendedName>
</protein>
<keyword evidence="1" id="KW-0949">S-adenosyl-L-methionine</keyword>
<evidence type="ECO:0000256" key="5">
    <source>
        <dbReference type="ARBA" id="ARBA00023601"/>
    </source>
</evidence>
<dbReference type="STRING" id="1192197.JBW_03670"/>
<evidence type="ECO:0000259" key="6">
    <source>
        <dbReference type="PROSITE" id="PS51918"/>
    </source>
</evidence>
<organism evidence="7 8">
    <name type="scientific">Pelosinus fermentans JBW45</name>
    <dbReference type="NCBI Taxonomy" id="1192197"/>
    <lineage>
        <taxon>Bacteria</taxon>
        <taxon>Bacillati</taxon>
        <taxon>Bacillota</taxon>
        <taxon>Negativicutes</taxon>
        <taxon>Selenomonadales</taxon>
        <taxon>Sporomusaceae</taxon>
        <taxon>Pelosinus</taxon>
    </lineage>
</organism>
<dbReference type="InterPro" id="IPR007197">
    <property type="entry name" value="rSAM"/>
</dbReference>
<dbReference type="GO" id="GO:0051536">
    <property type="term" value="F:iron-sulfur cluster binding"/>
    <property type="evidence" value="ECO:0007669"/>
    <property type="project" value="UniProtKB-KW"/>
</dbReference>
<evidence type="ECO:0000256" key="3">
    <source>
        <dbReference type="ARBA" id="ARBA00023004"/>
    </source>
</evidence>
<dbReference type="Gene3D" id="3.20.20.70">
    <property type="entry name" value="Aldolase class I"/>
    <property type="match status" value="1"/>
</dbReference>
<name>I8TSZ1_9FIRM</name>
<dbReference type="GO" id="GO:0046872">
    <property type="term" value="F:metal ion binding"/>
    <property type="evidence" value="ECO:0007669"/>
    <property type="project" value="UniProtKB-KW"/>
</dbReference>
<dbReference type="SFLD" id="SFLDG01067">
    <property type="entry name" value="SPASM/twitch_domain_containing"/>
    <property type="match status" value="1"/>
</dbReference>
<dbReference type="GO" id="GO:0016491">
    <property type="term" value="F:oxidoreductase activity"/>
    <property type="evidence" value="ECO:0007669"/>
    <property type="project" value="InterPro"/>
</dbReference>
<dbReference type="PANTHER" id="PTHR43273:SF3">
    <property type="entry name" value="ANAEROBIC SULFATASE-MATURATING ENZYME HOMOLOG ASLB-RELATED"/>
    <property type="match status" value="1"/>
</dbReference>
<dbReference type="SUPFAM" id="SSF102114">
    <property type="entry name" value="Radical SAM enzymes"/>
    <property type="match status" value="1"/>
</dbReference>
<dbReference type="KEGG" id="pft:JBW_03670"/>
<dbReference type="PROSITE" id="PS51918">
    <property type="entry name" value="RADICAL_SAM"/>
    <property type="match status" value="1"/>
</dbReference>
<evidence type="ECO:0000313" key="8">
    <source>
        <dbReference type="Proteomes" id="UP000005361"/>
    </source>
</evidence>
<reference evidence="8" key="2">
    <citation type="submission" date="2015-02" db="EMBL/GenBank/DDBJ databases">
        <title>Complete Genome Sequence of Pelosinus fermentans JBW45.</title>
        <authorList>
            <person name="De Leon K.B."/>
            <person name="Utturkar S.M."/>
            <person name="Camilleri L.B."/>
            <person name="Arkin A.P."/>
            <person name="Fields M.W."/>
            <person name="Brown S.D."/>
            <person name="Wall J.D."/>
        </authorList>
    </citation>
    <scope>NUCLEOTIDE SEQUENCE [LARGE SCALE GENOMIC DNA]</scope>
    <source>
        <strain evidence="8">JBW45</strain>
    </source>
</reference>
<dbReference type="InterPro" id="IPR023867">
    <property type="entry name" value="Sulphatase_maturase_rSAM"/>
</dbReference>
<reference evidence="7 8" key="1">
    <citation type="journal article" date="2015" name="Genome Announc.">
        <title>Complete Genome Sequence of Pelosinus fermentans JBW45, a Member of a Remarkably Competitive Group of Negativicutes in the Firmicutes Phylum.</title>
        <authorList>
            <person name="De Leon K.B."/>
            <person name="Utturkar S.M."/>
            <person name="Camilleri L.B."/>
            <person name="Elias D.A."/>
            <person name="Arkin A.P."/>
            <person name="Fields M.W."/>
            <person name="Brown S.D."/>
            <person name="Wall J.D."/>
        </authorList>
    </citation>
    <scope>NUCLEOTIDE SEQUENCE [LARGE SCALE GENOMIC DNA]</scope>
    <source>
        <strain evidence="7 8">JBW45</strain>
    </source>
</reference>
<keyword evidence="2" id="KW-0479">Metal-binding</keyword>
<dbReference type="InterPro" id="IPR058240">
    <property type="entry name" value="rSAM_sf"/>
</dbReference>
<dbReference type="PANTHER" id="PTHR43273">
    <property type="entry name" value="ANAEROBIC SULFATASE-MATURATING ENZYME HOMOLOG ASLB-RELATED"/>
    <property type="match status" value="1"/>
</dbReference>
<proteinExistence type="inferred from homology"/>
<sequence>MYEQVTGIEYAVSSLCNLNCSYCFFPLYGKCKERTEHSFDDLSRLLYMLPLGDELWINLCGGELSLHSDEVMHGLKQIRKIEKKRDMKLTIRLTTNGTYLEKIMDWIDLGLLNANGTKLSWDGTHSVTATRRSDNPQFDDSFFNEKIKLLGKSRWNRQVIVRYAITPDTMDNLYNSLLFLLDSNCLKFEYYFIFDYQECNEKYQNAVFIETFKDQLRYVGKEYLKRYAYPGQRWTYLNWEPMNFAKEVLSSASNLVRKLGCSSMGKVLYIDFDGHIYPCSKYLDDEFIKKEFRIGYIKTGLNAESVAKLRRHCDFTIFNKPMQCQNPLLHCFDCQGDNIKKIINADPADCVTCAMRHCEWQVYNELCPTTPANNRVVSIYDLENLPFGREGGCVR</sequence>
<gene>
    <name evidence="7" type="ORF">JBW_03670</name>
</gene>
<dbReference type="EMBL" id="CP010978">
    <property type="protein sequence ID" value="AJQ29007.1"/>
    <property type="molecule type" value="Genomic_DNA"/>
</dbReference>
<evidence type="ECO:0000313" key="7">
    <source>
        <dbReference type="EMBL" id="AJQ29007.1"/>
    </source>
</evidence>
<dbReference type="InterPro" id="IPR013785">
    <property type="entry name" value="Aldolase_TIM"/>
</dbReference>
<keyword evidence="3" id="KW-0408">Iron</keyword>
<feature type="domain" description="Radical SAM core" evidence="6">
    <location>
        <begin position="1"/>
        <end position="226"/>
    </location>
</feature>
<dbReference type="SFLD" id="SFLDS00029">
    <property type="entry name" value="Radical_SAM"/>
    <property type="match status" value="1"/>
</dbReference>
<dbReference type="Proteomes" id="UP000005361">
    <property type="component" value="Chromosome"/>
</dbReference>
<dbReference type="CDD" id="cd01335">
    <property type="entry name" value="Radical_SAM"/>
    <property type="match status" value="1"/>
</dbReference>
<dbReference type="HOGENOM" id="CLU_698009_0_0_9"/>
<evidence type="ECO:0000256" key="4">
    <source>
        <dbReference type="ARBA" id="ARBA00023014"/>
    </source>
</evidence>
<dbReference type="Pfam" id="PF04055">
    <property type="entry name" value="Radical_SAM"/>
    <property type="match status" value="1"/>
</dbReference>
<keyword evidence="4" id="KW-0411">Iron-sulfur</keyword>